<feature type="compositionally biased region" description="Low complexity" evidence="2">
    <location>
        <begin position="1965"/>
        <end position="1977"/>
    </location>
</feature>
<feature type="region of interest" description="Disordered" evidence="2">
    <location>
        <begin position="27"/>
        <end position="91"/>
    </location>
</feature>
<feature type="coiled-coil region" evidence="1">
    <location>
        <begin position="1227"/>
        <end position="1261"/>
    </location>
</feature>
<evidence type="ECO:0000313" key="4">
    <source>
        <dbReference type="Proteomes" id="UP001648503"/>
    </source>
</evidence>
<name>A0ABQ8FF52_9FUNG</name>
<gene>
    <name evidence="3" type="ORF">BASA50_004595</name>
</gene>
<dbReference type="PANTHER" id="PTHR43941">
    <property type="entry name" value="STRUCTURAL MAINTENANCE OF CHROMOSOMES PROTEIN 2"/>
    <property type="match status" value="1"/>
</dbReference>
<feature type="region of interest" description="Disordered" evidence="2">
    <location>
        <begin position="112"/>
        <end position="171"/>
    </location>
</feature>
<feature type="compositionally biased region" description="Basic and acidic residues" evidence="2">
    <location>
        <begin position="112"/>
        <end position="143"/>
    </location>
</feature>
<feature type="coiled-coil region" evidence="1">
    <location>
        <begin position="1856"/>
        <end position="1924"/>
    </location>
</feature>
<protein>
    <recommendedName>
        <fullName evidence="5">Pericentrin/AKAP-450 centrosomal targeting domain-containing protein</fullName>
    </recommendedName>
</protein>
<feature type="coiled-coil region" evidence="1">
    <location>
        <begin position="1400"/>
        <end position="1459"/>
    </location>
</feature>
<feature type="compositionally biased region" description="Polar residues" evidence="2">
    <location>
        <begin position="1955"/>
        <end position="1964"/>
    </location>
</feature>
<evidence type="ECO:0000313" key="3">
    <source>
        <dbReference type="EMBL" id="KAH6597243.1"/>
    </source>
</evidence>
<feature type="region of interest" description="Disordered" evidence="2">
    <location>
        <begin position="1955"/>
        <end position="2018"/>
    </location>
</feature>
<feature type="coiled-coil region" evidence="1">
    <location>
        <begin position="1602"/>
        <end position="1629"/>
    </location>
</feature>
<accession>A0ABQ8FF52</accession>
<evidence type="ECO:0000256" key="2">
    <source>
        <dbReference type="SAM" id="MobiDB-lite"/>
    </source>
</evidence>
<evidence type="ECO:0008006" key="5">
    <source>
        <dbReference type="Google" id="ProtNLM"/>
    </source>
</evidence>
<sequence length="2040" mass="226859">MADRAATDRPEQVVVVEGAVGGLCGSLAAEEGQENRHSSSMGSRLPGLRPVLSSLPMPPSAAGRQSLLLHAPSDVKTRNKPTDTADSEPKIRELDSTALKLRRTYTDKLLDRSFSESDRSQIKPRDTHLAESHNQPDHTDRGLSRCSTRTENYPVESKLPRPRSALDSSDTGKDTALLQQLKDEIVGLKQQLADAKDKSAMMAVDPVHPPSPVKKPTGNDLQQLQSLQYKVRELQDALTDVGFKHQSAAQELQSAYGRIHMLEAVVCSTENDNQRIQKEISTIRTQMQETIQTSTEHVESIRTQHQRNYDSIKNELQFVKSSAESQVHSLQSEIYAVRTDLVEREVKIGALQSAFEQSEINAIASQVSADAIIEALKLLISDVADSSASASIHIPSDELVASQSNECSVDCKSERKRMVDEIESLKQRPTAHEYTLKVAQVQTLRAQIDVLLEEADDMETSSHSQPLTLTADKAALDQLAQSEAKISELMSCIEKSTTRSTDLEGIVRMLETQVTTLSEKSVTSEQHSKMVETMYELLLKKNELDSFEAVELAASKDALERQFSVDSEAHTADVARLSGIVASQKTECMELQERVSSLETCLSEASSRDTASSDQLSRVLADLEKAHSLMDSLKSSASDQYTALEKLYNDVVIEKDLSLEQLAKVVSLKAQLETRVQALETETAALILERDHLASQITSLNNQLSQNSVKEKDSAEKYTKCLEDLRQSQSLLESQYLDAKNRVLTLETAHVATSDHHLQVAEKLAEMVSEKSQLEIRIQEIESERDISIAECERLSSRIVTLEEDLSNLTSVEKANSSKLATHLKELEEMQTLMEAHESDSVAKVSAIQDMHTDAIKQVSAMHENLVSTKSEKELLEAKVASIESELNAATLKCKELSETLASSLSEQSSVALAAAETADQLGVLREEMADLKEQLAIADQTIFQYQTTLAEPLQADLTSELSEKLDQVILRNSHLDELLTLLKDSPVSVPDKVALLTGGMFENAIGEADADLFEQQTFQNVIQISVSICKLQASLKSVQQEQEITLKELKEKHDKSVQQCIALNKRLEERETEFDEETTLSLQAIERLNDEHSAVEQCLESTQREYETCMGALDDITKKYQLQTFSLSSLSNLILSQISNSDIESLSNLVVYSEEYFEKLKELLSKLSLYQTSNLNLSQTSLEIESNQVVISELRTQITHLEKSEGVASSALGDAHELIGVLRLQLNDAAIALQKKTDELQESKAQLASCEQSLSSLQTAHGTIVTEFELLQSETASIKAKDLKEAQCLICQNNDISPAVYEQLKVAQKQVCDLEILLEKVEQQLRETLSTQDTLLERSAASDLALEDLQLNTKQVEIQLQQKIQELNLDIEGKESLISQFTTALQLAQESIEENDAAIESSNELVQSLNALVESTRQERDQIAVDLKDRLAKSDLLLTEANNQAVAVQEQVVSLQKQCEDMDVEAVNTKQLVVTLQQRVADGLTDLDAQREMVTSLQSELSASKERELIPKHHVDVQCDILDWEKSQKTEKLYQTQKDELDEHQLIIISLQEKVEQLDGELQDLMDYNTIQDKKVADEMSSLSQKYNECVSELALSIEECLEMKETVTETENKLKDKTAEVEKSKAELKDSNLLVESVQLALVSKETEYEQYQSGNIALATEIDDLKERIKVLCSQNESLKSELDESIKSSRAELVTVQDLLEREKTQLTAKEALLVENRIISTSLASEIAELKAEMDTLSTRSMKSLQEVTVKLEHSDLKLSNTLILLEKATADLAEKEAIQSQETSGHSTALTAEIEDLKAKIVVLGDQNKTYESDLKEARVLCSKRDQDIERHLEKNKLDLDIIERQKVQMRGLTLTLEESTKQIKLLKEQVKIQPSPKAQSASSPNLTNQIQLLQQQQSVLQDQYNDLETAHQSLSNEATARTETIISLRRQITRLETRCNLFKAHLKQSNNSAGGSNDSTSTIDATSTSIYRKRSRANAESLAGGVGEERTSQYSASQPLPATSAVDSPPKRLKVVLSQASGTDLTNNHRNNS</sequence>
<comment type="caution">
    <text evidence="3">The sequence shown here is derived from an EMBL/GenBank/DDBJ whole genome shotgun (WGS) entry which is preliminary data.</text>
</comment>
<dbReference type="EMBL" id="JAFCIX010000152">
    <property type="protein sequence ID" value="KAH6597243.1"/>
    <property type="molecule type" value="Genomic_DNA"/>
</dbReference>
<feature type="compositionally biased region" description="Basic and acidic residues" evidence="2">
    <location>
        <begin position="73"/>
        <end position="91"/>
    </location>
</feature>
<dbReference type="Proteomes" id="UP001648503">
    <property type="component" value="Unassembled WGS sequence"/>
</dbReference>
<feature type="coiled-coil region" evidence="1">
    <location>
        <begin position="1319"/>
        <end position="1367"/>
    </location>
</feature>
<keyword evidence="4" id="KW-1185">Reference proteome</keyword>
<reference evidence="3 4" key="1">
    <citation type="submission" date="2021-02" db="EMBL/GenBank/DDBJ databases">
        <title>Variation within the Batrachochytrium salamandrivorans European outbreak.</title>
        <authorList>
            <person name="Kelly M."/>
            <person name="Pasmans F."/>
            <person name="Shea T.P."/>
            <person name="Munoz J.F."/>
            <person name="Carranza S."/>
            <person name="Cuomo C.A."/>
            <person name="Martel A."/>
        </authorList>
    </citation>
    <scope>NUCLEOTIDE SEQUENCE [LARGE SCALE GENOMIC DNA]</scope>
    <source>
        <strain evidence="3 4">AMFP18/2</strain>
    </source>
</reference>
<organism evidence="3 4">
    <name type="scientific">Batrachochytrium salamandrivorans</name>
    <dbReference type="NCBI Taxonomy" id="1357716"/>
    <lineage>
        <taxon>Eukaryota</taxon>
        <taxon>Fungi</taxon>
        <taxon>Fungi incertae sedis</taxon>
        <taxon>Chytridiomycota</taxon>
        <taxon>Chytridiomycota incertae sedis</taxon>
        <taxon>Chytridiomycetes</taxon>
        <taxon>Rhizophydiales</taxon>
        <taxon>Rhizophydiales incertae sedis</taxon>
        <taxon>Batrachochytrium</taxon>
    </lineage>
</organism>
<feature type="compositionally biased region" description="Polar residues" evidence="2">
    <location>
        <begin position="1999"/>
        <end position="2008"/>
    </location>
</feature>
<dbReference type="PANTHER" id="PTHR43941:SF1">
    <property type="entry name" value="STRUCTURAL MAINTENANCE OF CHROMOSOMES PROTEIN 2"/>
    <property type="match status" value="1"/>
</dbReference>
<feature type="coiled-coil region" evidence="1">
    <location>
        <begin position="722"/>
        <end position="840"/>
    </location>
</feature>
<feature type="coiled-coil region" evidence="1">
    <location>
        <begin position="1535"/>
        <end position="1569"/>
    </location>
</feature>
<proteinExistence type="predicted"/>
<feature type="coiled-coil region" evidence="1">
    <location>
        <begin position="662"/>
        <end position="689"/>
    </location>
</feature>
<evidence type="ECO:0000256" key="1">
    <source>
        <dbReference type="SAM" id="Coils"/>
    </source>
</evidence>
<keyword evidence="1" id="KW-0175">Coiled coil</keyword>
<feature type="coiled-coil region" evidence="1">
    <location>
        <begin position="866"/>
        <end position="942"/>
    </location>
</feature>
<feature type="coiled-coil region" evidence="1">
    <location>
        <begin position="1040"/>
        <end position="1106"/>
    </location>
</feature>